<keyword evidence="6" id="KW-0769">Symport</keyword>
<dbReference type="PROSITE" id="PS50283">
    <property type="entry name" value="NA_SOLUT_SYMP_3"/>
    <property type="match status" value="1"/>
</dbReference>
<feature type="transmembrane region" description="Helical" evidence="13">
    <location>
        <begin position="403"/>
        <end position="422"/>
    </location>
</feature>
<evidence type="ECO:0000256" key="1">
    <source>
        <dbReference type="ARBA" id="ARBA00004651"/>
    </source>
</evidence>
<dbReference type="Pfam" id="PF00474">
    <property type="entry name" value="SSF"/>
    <property type="match status" value="1"/>
</dbReference>
<feature type="transmembrane region" description="Helical" evidence="13">
    <location>
        <begin position="200"/>
        <end position="222"/>
    </location>
</feature>
<evidence type="ECO:0000256" key="4">
    <source>
        <dbReference type="ARBA" id="ARBA00022475"/>
    </source>
</evidence>
<keyword evidence="4" id="KW-1003">Cell membrane</keyword>
<keyword evidence="10 13" id="KW-0472">Membrane</keyword>
<evidence type="ECO:0000256" key="13">
    <source>
        <dbReference type="SAM" id="Phobius"/>
    </source>
</evidence>
<dbReference type="EMBL" id="JBHSQH010000001">
    <property type="protein sequence ID" value="MFC5973015.1"/>
    <property type="molecule type" value="Genomic_DNA"/>
</dbReference>
<dbReference type="InterPro" id="IPR001734">
    <property type="entry name" value="Na/solute_symporter"/>
</dbReference>
<evidence type="ECO:0000256" key="8">
    <source>
        <dbReference type="ARBA" id="ARBA00023053"/>
    </source>
</evidence>
<evidence type="ECO:0000256" key="2">
    <source>
        <dbReference type="ARBA" id="ARBA00006434"/>
    </source>
</evidence>
<keyword evidence="5 13" id="KW-0812">Transmembrane</keyword>
<evidence type="ECO:0000256" key="5">
    <source>
        <dbReference type="ARBA" id="ARBA00022692"/>
    </source>
</evidence>
<feature type="transmembrane region" description="Helical" evidence="13">
    <location>
        <begin position="459"/>
        <end position="480"/>
    </location>
</feature>
<keyword evidence="7 13" id="KW-1133">Transmembrane helix</keyword>
<evidence type="ECO:0000256" key="12">
    <source>
        <dbReference type="RuleBase" id="RU362091"/>
    </source>
</evidence>
<dbReference type="Proteomes" id="UP001596099">
    <property type="component" value="Unassembled WGS sequence"/>
</dbReference>
<evidence type="ECO:0000256" key="7">
    <source>
        <dbReference type="ARBA" id="ARBA00022989"/>
    </source>
</evidence>
<evidence type="ECO:0000313" key="14">
    <source>
        <dbReference type="EMBL" id="MFC5973015.1"/>
    </source>
</evidence>
<protein>
    <submittedName>
        <fullName evidence="14">Sodium/proline symporter</fullName>
    </submittedName>
</protein>
<feature type="transmembrane region" description="Helical" evidence="13">
    <location>
        <begin position="500"/>
        <end position="522"/>
    </location>
</feature>
<sequence length="540" mass="57097">MTAGPAHLLPLQEIPIADDPFVLLFGSIYLLLVLGIGVWGYMQTSSTKDFLITGKSIGTWVLALTAFSVIQSGFGFVGGPELIYAYGTTSFWIFLTAPLGFLVTWVLLAKRMRLLADIRDVLTLADGMYVRFESDLVRLLTGIAVVIGVIAYLATNLAALQYVMRAIFGIPVIWGLFGGALILLLYSMLGGMIAGVWTDFVQAITMITGAVIVFFFAVSFGGGVESIFRNLESADPAFVTPFGALGAETAVAVPIFTGLGWWIMFSLGAAGQPHLITKFYMSRNLRILRWGAPIAALSYAVSSLLALSTGLSMRSMVAAGEVAEVDPSVVGPVFVLEHTPGVVAGLILAALLAAIMSTSDSFLNIGAAAISRDIPKALESMLKRRGLRLPLYDVESDRQELRLTQVALAFLTVMSTFVVFFSSELVGILGTIGWGFFAAAIFPVAALGMNWKGATAAGAIAAALGGMGFNLVFSAIPRILTQAGYEATGSDISGFYSSTMNGVPVGATALLLAIALFVFVSLATQSNSRVPADIAALIER</sequence>
<comment type="caution">
    <text evidence="14">The sequence shown here is derived from an EMBL/GenBank/DDBJ whole genome shotgun (WGS) entry which is preliminary data.</text>
</comment>
<gene>
    <name evidence="14" type="ORF">ACFPYI_16905</name>
</gene>
<dbReference type="GO" id="GO:0006814">
    <property type="term" value="P:sodium ion transport"/>
    <property type="evidence" value="ECO:0007669"/>
    <property type="project" value="UniProtKB-KW"/>
</dbReference>
<evidence type="ECO:0000256" key="10">
    <source>
        <dbReference type="ARBA" id="ARBA00023136"/>
    </source>
</evidence>
<evidence type="ECO:0000256" key="3">
    <source>
        <dbReference type="ARBA" id="ARBA00022448"/>
    </source>
</evidence>
<evidence type="ECO:0000256" key="9">
    <source>
        <dbReference type="ARBA" id="ARBA00023065"/>
    </source>
</evidence>
<dbReference type="RefSeq" id="WP_247417062.1">
    <property type="nucleotide sequence ID" value="NZ_JALLGW010000001.1"/>
</dbReference>
<dbReference type="PANTHER" id="PTHR48086:SF3">
    <property type="entry name" value="SODIUM_PROLINE SYMPORTER"/>
    <property type="match status" value="1"/>
</dbReference>
<feature type="transmembrane region" description="Helical" evidence="13">
    <location>
        <begin position="166"/>
        <end position="188"/>
    </location>
</feature>
<proteinExistence type="inferred from homology"/>
<feature type="transmembrane region" description="Helical" evidence="13">
    <location>
        <begin position="287"/>
        <end position="307"/>
    </location>
</feature>
<keyword evidence="15" id="KW-1185">Reference proteome</keyword>
<feature type="transmembrane region" description="Helical" evidence="13">
    <location>
        <begin position="57"/>
        <end position="77"/>
    </location>
</feature>
<dbReference type="PANTHER" id="PTHR48086">
    <property type="entry name" value="SODIUM/PROLINE SYMPORTER-RELATED"/>
    <property type="match status" value="1"/>
</dbReference>
<feature type="transmembrane region" description="Helical" evidence="13">
    <location>
        <begin position="342"/>
        <end position="363"/>
    </location>
</feature>
<dbReference type="GO" id="GO:0005886">
    <property type="term" value="C:plasma membrane"/>
    <property type="evidence" value="ECO:0007669"/>
    <property type="project" value="UniProtKB-SubCell"/>
</dbReference>
<comment type="subcellular location">
    <subcellularLocation>
        <location evidence="1">Cell membrane</location>
        <topology evidence="1">Multi-pass membrane protein</topology>
    </subcellularLocation>
</comment>
<keyword evidence="3" id="KW-0813">Transport</keyword>
<dbReference type="AlphaFoldDB" id="A0ABD5RS94"/>
<keyword evidence="9" id="KW-0406">Ion transport</keyword>
<organism evidence="14 15">
    <name type="scientific">Halomarina salina</name>
    <dbReference type="NCBI Taxonomy" id="1872699"/>
    <lineage>
        <taxon>Archaea</taxon>
        <taxon>Methanobacteriati</taxon>
        <taxon>Methanobacteriota</taxon>
        <taxon>Stenosarchaea group</taxon>
        <taxon>Halobacteria</taxon>
        <taxon>Halobacteriales</taxon>
        <taxon>Natronomonadaceae</taxon>
        <taxon>Halomarina</taxon>
    </lineage>
</organism>
<evidence type="ECO:0000256" key="11">
    <source>
        <dbReference type="ARBA" id="ARBA00023201"/>
    </source>
</evidence>
<comment type="similarity">
    <text evidence="2 12">Belongs to the sodium:solute symporter (SSF) (TC 2.A.21) family.</text>
</comment>
<feature type="transmembrane region" description="Helical" evidence="13">
    <location>
        <begin position="242"/>
        <end position="267"/>
    </location>
</feature>
<reference evidence="14 15" key="1">
    <citation type="journal article" date="2019" name="Int. J. Syst. Evol. Microbiol.">
        <title>The Global Catalogue of Microorganisms (GCM) 10K type strain sequencing project: providing services to taxonomists for standard genome sequencing and annotation.</title>
        <authorList>
            <consortium name="The Broad Institute Genomics Platform"/>
            <consortium name="The Broad Institute Genome Sequencing Center for Infectious Disease"/>
            <person name="Wu L."/>
            <person name="Ma J."/>
        </authorList>
    </citation>
    <scope>NUCLEOTIDE SEQUENCE [LARGE SCALE GENOMIC DNA]</scope>
    <source>
        <strain evidence="14 15">CGMCC 1.12543</strain>
    </source>
</reference>
<feature type="transmembrane region" description="Helical" evidence="13">
    <location>
        <begin position="428"/>
        <end position="447"/>
    </location>
</feature>
<evidence type="ECO:0000256" key="6">
    <source>
        <dbReference type="ARBA" id="ARBA00022847"/>
    </source>
</evidence>
<evidence type="ECO:0000313" key="15">
    <source>
        <dbReference type="Proteomes" id="UP001596099"/>
    </source>
</evidence>
<dbReference type="GO" id="GO:0015293">
    <property type="term" value="F:symporter activity"/>
    <property type="evidence" value="ECO:0007669"/>
    <property type="project" value="UniProtKB-KW"/>
</dbReference>
<dbReference type="InterPro" id="IPR038377">
    <property type="entry name" value="Na/Glc_symporter_sf"/>
</dbReference>
<keyword evidence="11" id="KW-0739">Sodium transport</keyword>
<feature type="transmembrane region" description="Helical" evidence="13">
    <location>
        <begin position="83"/>
        <end position="109"/>
    </location>
</feature>
<keyword evidence="8" id="KW-0915">Sodium</keyword>
<name>A0ABD5RS94_9EURY</name>
<accession>A0ABD5RS94</accession>
<feature type="transmembrane region" description="Helical" evidence="13">
    <location>
        <begin position="136"/>
        <end position="154"/>
    </location>
</feature>
<dbReference type="Gene3D" id="1.20.1730.10">
    <property type="entry name" value="Sodium/glucose cotransporter"/>
    <property type="match status" value="1"/>
</dbReference>
<feature type="transmembrane region" description="Helical" evidence="13">
    <location>
        <begin position="20"/>
        <end position="41"/>
    </location>
</feature>
<dbReference type="InterPro" id="IPR050277">
    <property type="entry name" value="Sodium:Solute_Symporter"/>
</dbReference>